<evidence type="ECO:0000256" key="1">
    <source>
        <dbReference type="SAM" id="MobiDB-lite"/>
    </source>
</evidence>
<keyword evidence="2" id="KW-0472">Membrane</keyword>
<protein>
    <submittedName>
        <fullName evidence="3">Uncharacterized protein</fullName>
    </submittedName>
</protein>
<keyword evidence="2" id="KW-1133">Transmembrane helix</keyword>
<sequence>MCVLIADKSNKLIMFIVILVIASDAESGVLVDIFHLVKDKWNKKVNTVKENFRVTIDKGYNYLYGNGTRDTVITGYDEIYTSHPRAKKNSQSITDKISIEFKNAANGVVHAFNNFFGKVKNFMNGNDGTKNYEKHSSNNKKITLDVNNNIKSEIDNETLKMEHDNSVEYGQIETKDTVDVSADSNEDKLVQKDKKQKGDRYF</sequence>
<keyword evidence="4" id="KW-1185">Reference proteome</keyword>
<feature type="compositionally biased region" description="Basic and acidic residues" evidence="1">
    <location>
        <begin position="185"/>
        <end position="202"/>
    </location>
</feature>
<feature type="transmembrane region" description="Helical" evidence="2">
    <location>
        <begin position="12"/>
        <end position="34"/>
    </location>
</feature>
<feature type="region of interest" description="Disordered" evidence="1">
    <location>
        <begin position="177"/>
        <end position="202"/>
    </location>
</feature>
<dbReference type="Proteomes" id="UP000494106">
    <property type="component" value="Unassembled WGS sequence"/>
</dbReference>
<accession>A0A8S0ZWP7</accession>
<dbReference type="AlphaFoldDB" id="A0A8S0ZWP7"/>
<evidence type="ECO:0000313" key="3">
    <source>
        <dbReference type="EMBL" id="CAB3239275.1"/>
    </source>
</evidence>
<organism evidence="3 4">
    <name type="scientific">Arctia plantaginis</name>
    <name type="common">Wood tiger moth</name>
    <name type="synonym">Phalaena plantaginis</name>
    <dbReference type="NCBI Taxonomy" id="874455"/>
    <lineage>
        <taxon>Eukaryota</taxon>
        <taxon>Metazoa</taxon>
        <taxon>Ecdysozoa</taxon>
        <taxon>Arthropoda</taxon>
        <taxon>Hexapoda</taxon>
        <taxon>Insecta</taxon>
        <taxon>Pterygota</taxon>
        <taxon>Neoptera</taxon>
        <taxon>Endopterygota</taxon>
        <taxon>Lepidoptera</taxon>
        <taxon>Glossata</taxon>
        <taxon>Ditrysia</taxon>
        <taxon>Noctuoidea</taxon>
        <taxon>Erebidae</taxon>
        <taxon>Arctiinae</taxon>
        <taxon>Arctia</taxon>
    </lineage>
</organism>
<dbReference type="EMBL" id="CADEBC010000502">
    <property type="protein sequence ID" value="CAB3239275.1"/>
    <property type="molecule type" value="Genomic_DNA"/>
</dbReference>
<keyword evidence="2" id="KW-0812">Transmembrane</keyword>
<name>A0A8S0ZWP7_ARCPL</name>
<reference evidence="3 4" key="1">
    <citation type="submission" date="2020-04" db="EMBL/GenBank/DDBJ databases">
        <authorList>
            <person name="Wallbank WR R."/>
            <person name="Pardo Diaz C."/>
            <person name="Kozak K."/>
            <person name="Martin S."/>
            <person name="Jiggins C."/>
            <person name="Moest M."/>
            <person name="Warren A I."/>
            <person name="Byers J.R.P. K."/>
            <person name="Montejo-Kovacevich G."/>
            <person name="Yen C E."/>
        </authorList>
    </citation>
    <scope>NUCLEOTIDE SEQUENCE [LARGE SCALE GENOMIC DNA]</scope>
</reference>
<comment type="caution">
    <text evidence="3">The sequence shown here is derived from an EMBL/GenBank/DDBJ whole genome shotgun (WGS) entry which is preliminary data.</text>
</comment>
<gene>
    <name evidence="3" type="ORF">APLA_LOCUS7737</name>
</gene>
<proteinExistence type="predicted"/>
<dbReference type="OrthoDB" id="10393470at2759"/>
<evidence type="ECO:0000313" key="4">
    <source>
        <dbReference type="Proteomes" id="UP000494106"/>
    </source>
</evidence>
<evidence type="ECO:0000256" key="2">
    <source>
        <dbReference type="SAM" id="Phobius"/>
    </source>
</evidence>